<dbReference type="EMBL" id="HE577327">
    <property type="protein sequence ID" value="CCC97563.1"/>
    <property type="molecule type" value="Genomic_DNA"/>
</dbReference>
<dbReference type="AlphaFoldDB" id="A0A9P1NLD8"/>
<keyword evidence="2" id="KW-1185">Reference proteome</keyword>
<protein>
    <submittedName>
        <fullName evidence="1">Uncharacterized protein</fullName>
    </submittedName>
</protein>
<organism evidence="1 2">
    <name type="scientific">Azospirillum baldaniorum</name>
    <dbReference type="NCBI Taxonomy" id="1064539"/>
    <lineage>
        <taxon>Bacteria</taxon>
        <taxon>Pseudomonadati</taxon>
        <taxon>Pseudomonadota</taxon>
        <taxon>Alphaproteobacteria</taxon>
        <taxon>Rhodospirillales</taxon>
        <taxon>Azospirillaceae</taxon>
        <taxon>Azospirillum</taxon>
    </lineage>
</organism>
<gene>
    <name evidence="1" type="ORF">AZOBR_70199</name>
</gene>
<evidence type="ECO:0000313" key="2">
    <source>
        <dbReference type="Proteomes" id="UP000007319"/>
    </source>
</evidence>
<name>A0A9P1NLD8_9PROT</name>
<proteinExistence type="predicted"/>
<sequence>MTGSATYLLHSRVPVAPGAKFPVGAQLARRDREGGHATFVALAGDEVMELTAFASLAELPAVLAVRTEAERGVAPWLTGEWRHEILGHVEDVIAAPQAITAAPMVEMRHIEVPPPVYAEYRQWRERTIYEAVRQRSEIDDFRSYQSVLSTEPGVMFVVGFSAEPARYAEVYRTQQYQEILREAGSRYIAQGLSGLRCTLYARPQVAEELDRRAA</sequence>
<dbReference type="Proteomes" id="UP000007319">
    <property type="component" value="Chromosome"/>
</dbReference>
<reference evidence="1 2" key="1">
    <citation type="journal article" date="2011" name="PLoS Genet.">
        <title>Azospirillum genomes reveal transition of bacteria from aquatic to terrestrial environments.</title>
        <authorList>
            <person name="Wisniewski-Dye F."/>
            <person name="Borziak K."/>
            <person name="Khalsa-Moyers G."/>
            <person name="Alexandre G."/>
            <person name="Sukharnikov L.O."/>
            <person name="Wuichet K."/>
            <person name="Hurst G.B."/>
            <person name="McDonald W.H."/>
            <person name="Robertson J.S."/>
            <person name="Barbe V."/>
            <person name="Calteau A."/>
            <person name="Rouy Z."/>
            <person name="Mangenot S."/>
            <person name="Prigent-Combaret C."/>
            <person name="Normand P."/>
            <person name="Boyer M."/>
            <person name="Siguier P."/>
            <person name="Dessaux Y."/>
            <person name="Elmerich C."/>
            <person name="Condemine G."/>
            <person name="Krishnen G."/>
            <person name="Kennedy I."/>
            <person name="Paterson A.H."/>
            <person name="Gonzalez V."/>
            <person name="Mavingui P."/>
            <person name="Zhulin I.B."/>
        </authorList>
    </citation>
    <scope>NUCLEOTIDE SEQUENCE [LARGE SCALE GENOMIC DNA]</scope>
    <source>
        <strain evidence="1 2">Sp245</strain>
    </source>
</reference>
<evidence type="ECO:0000313" key="1">
    <source>
        <dbReference type="EMBL" id="CCC97563.1"/>
    </source>
</evidence>
<dbReference type="KEGG" id="abs:AZOBR_70199"/>
<accession>A0A9P1NLD8</accession>
<dbReference type="RefSeq" id="WP_014239848.1">
    <property type="nucleotide sequence ID" value="NC_016617.1"/>
</dbReference>